<keyword evidence="2" id="KW-0732">Signal</keyword>
<feature type="chain" id="PRO_5012275166" description="Peptidase M1 membrane alanine aminopeptidase domain-containing protein" evidence="2">
    <location>
        <begin position="22"/>
        <end position="738"/>
    </location>
</feature>
<protein>
    <recommendedName>
        <fullName evidence="5">Peptidase M1 membrane alanine aminopeptidase domain-containing protein</fullName>
    </recommendedName>
</protein>
<dbReference type="InterPro" id="IPR027268">
    <property type="entry name" value="Peptidase_M4/M1_CTD_sf"/>
</dbReference>
<keyword evidence="4" id="KW-1185">Reference proteome</keyword>
<dbReference type="RefSeq" id="WP_242651355.1">
    <property type="nucleotide sequence ID" value="NZ_FTLW01000003.1"/>
</dbReference>
<evidence type="ECO:0008006" key="5">
    <source>
        <dbReference type="Google" id="ProtNLM"/>
    </source>
</evidence>
<dbReference type="SUPFAM" id="SSF55486">
    <property type="entry name" value="Metalloproteases ('zincins'), catalytic domain"/>
    <property type="match status" value="1"/>
</dbReference>
<feature type="region of interest" description="Disordered" evidence="1">
    <location>
        <begin position="598"/>
        <end position="637"/>
    </location>
</feature>
<feature type="signal peptide" evidence="2">
    <location>
        <begin position="1"/>
        <end position="21"/>
    </location>
</feature>
<evidence type="ECO:0000256" key="2">
    <source>
        <dbReference type="SAM" id="SignalP"/>
    </source>
</evidence>
<gene>
    <name evidence="3" type="ORF">SAMN05421546_1319</name>
</gene>
<organism evidence="3 4">
    <name type="scientific">Solilutibacter tolerans</name>
    <dbReference type="NCBI Taxonomy" id="1604334"/>
    <lineage>
        <taxon>Bacteria</taxon>
        <taxon>Pseudomonadati</taxon>
        <taxon>Pseudomonadota</taxon>
        <taxon>Gammaproteobacteria</taxon>
        <taxon>Lysobacterales</taxon>
        <taxon>Lysobacteraceae</taxon>
        <taxon>Solilutibacter</taxon>
    </lineage>
</organism>
<evidence type="ECO:0000256" key="1">
    <source>
        <dbReference type="SAM" id="MobiDB-lite"/>
    </source>
</evidence>
<evidence type="ECO:0000313" key="4">
    <source>
        <dbReference type="Proteomes" id="UP000241788"/>
    </source>
</evidence>
<sequence length="738" mass="81723">MSHRALSWVVLLACMAPLAMSAKTTPTTTQSASPPAATLADPRCPAIPFADANAGAVSVPSAPDAWGGPRTGNEATLSSRVVEYRIQASLDPDKHTIDGKQQLNWRNRSTQPVCTVYLHLYLNGFESSGSTFMSEQRTRGFRFRSDVKTKDGDWGYTKLKRVVQGGQPVKWSFVQPDGGPSTDKTVVRLDLATPVAPGSATTLDIDFFNQLPRVVARTGYFGSFHLVAQWFPKIGVLELPGERGATAPRWNVHEFHLHSEFYADFGLYDVSLTVPSDYTVGATGELTGTPVKKDGKTTYRYVQGDVHDFAWTADKRTAKPLEATWTYPGGDPVKVKVLFPPEYADNAPTVLKATMDSLTYFSKTLGRYPYRTVTAVIPPYNAGEAGGMEYPTFFTADSIPNYKPGGIEQYALEFVTIHEFGHGYFYGILASNEFEEPMLDEGVNQYWDSRMLADRKQRIVPLPAKVAARLGFAPSVDPLDLDRLTAGLGDAKDPLGNNSWDRSDTGSYGSVYARTSTLLRGIEKQVGREAMSRAMKLYYERWKFRHPSLADFREALAEGTGQREIIERNFAQSVYGSQVVDDGVQSFTSVEELPKLGYVDGSDKPTSSEARGKAMSKTREAWKKSHPKAKPGSGPYPYRTSVVVKRSGADVPQVLKVTFADGSTETVRFAGQQKWFRWNWVRPSKAVKVQIDPDQLYMMDRSINDNTRALESNTDAGKYYGSRALAWMQILLAWVMGA</sequence>
<dbReference type="AlphaFoldDB" id="A0A1N6TAY4"/>
<dbReference type="Proteomes" id="UP000241788">
    <property type="component" value="Unassembled WGS sequence"/>
</dbReference>
<name>A0A1N6TAY4_9GAMM</name>
<accession>A0A1N6TAY4</accession>
<dbReference type="Gene3D" id="1.10.390.10">
    <property type="entry name" value="Neutral Protease Domain 2"/>
    <property type="match status" value="1"/>
</dbReference>
<dbReference type="CDD" id="cd09604">
    <property type="entry name" value="M1_APN_like"/>
    <property type="match status" value="1"/>
</dbReference>
<dbReference type="STRING" id="1604334.SAMN05421546_1319"/>
<evidence type="ECO:0000313" key="3">
    <source>
        <dbReference type="EMBL" id="SIQ50522.1"/>
    </source>
</evidence>
<reference evidence="4" key="1">
    <citation type="submission" date="2017-01" db="EMBL/GenBank/DDBJ databases">
        <authorList>
            <person name="Varghese N."/>
            <person name="Submissions S."/>
        </authorList>
    </citation>
    <scope>NUCLEOTIDE SEQUENCE [LARGE SCALE GENOMIC DNA]</scope>
    <source>
        <strain evidence="4">UM1</strain>
    </source>
</reference>
<proteinExistence type="predicted"/>
<dbReference type="EMBL" id="FTLW01000003">
    <property type="protein sequence ID" value="SIQ50522.1"/>
    <property type="molecule type" value="Genomic_DNA"/>
</dbReference>